<dbReference type="PANTHER" id="PTHR11257:SF13">
    <property type="entry name" value="GEO07322P1"/>
    <property type="match status" value="1"/>
</dbReference>
<feature type="chain" id="PRO_5001926465" evidence="1">
    <location>
        <begin position="22"/>
        <end position="126"/>
    </location>
</feature>
<dbReference type="AlphaFoldDB" id="A0A096W1K3"/>
<evidence type="ECO:0000256" key="1">
    <source>
        <dbReference type="SAM" id="SignalP"/>
    </source>
</evidence>
<accession>A0A096W1K3</accession>
<dbReference type="PANTHER" id="PTHR11257">
    <property type="entry name" value="CHEMOSENSORY PROTEIN-RELATED"/>
    <property type="match status" value="1"/>
</dbReference>
<sequence>MLWAAKFIVFPLIFCVLQVWSAPADEKYSDIDFESILANRRVLSSYVKCLTDKGPCTPQGKELKKIVPEVIQTSCTKCSPQQKKVVRNVITTMQSKYKDQWDLVVNKYDPKKQRAGELKAFLAGTD</sequence>
<evidence type="ECO:0000313" key="2">
    <source>
        <dbReference type="EMBL" id="AGZ04932.1"/>
    </source>
</evidence>
<dbReference type="InterPro" id="IPR036682">
    <property type="entry name" value="OS_D_A10/PebIII_sf"/>
</dbReference>
<feature type="signal peptide" evidence="1">
    <location>
        <begin position="1"/>
        <end position="21"/>
    </location>
</feature>
<dbReference type="Gene3D" id="1.10.2080.10">
    <property type="entry name" value="Insect odorant-binding protein A10/Ejaculatory bulb-specific protein 3"/>
    <property type="match status" value="1"/>
</dbReference>
<name>A0A096W1K3_LAOST</name>
<dbReference type="InterPro" id="IPR005055">
    <property type="entry name" value="A10/PebIII"/>
</dbReference>
<dbReference type="SUPFAM" id="SSF100910">
    <property type="entry name" value="Chemosensory protein Csp2"/>
    <property type="match status" value="1"/>
</dbReference>
<dbReference type="Pfam" id="PF03392">
    <property type="entry name" value="OS-D"/>
    <property type="match status" value="1"/>
</dbReference>
<gene>
    <name evidence="2" type="primary">csp4</name>
</gene>
<keyword evidence="1" id="KW-0732">Signal</keyword>
<reference evidence="2" key="1">
    <citation type="submission" date="2013-01" db="EMBL/GenBank/DDBJ databases">
        <title>Comparative analysis of odorant-binding protein and chemosensory protein genes in three rice planthoppers, Nilaparvata lugens (Stal), Laodelphax striatellus (Fallen) and Sogatella furcifera (Horvath).</title>
        <authorList>
            <person name="Zhou W."/>
            <person name="Qian P."/>
            <person name="Zhou X."/>
            <person name="Zhu Z."/>
        </authorList>
    </citation>
    <scope>NUCLEOTIDE SEQUENCE</scope>
</reference>
<protein>
    <submittedName>
        <fullName evidence="2">Chemosensory protein 4</fullName>
    </submittedName>
</protein>
<proteinExistence type="evidence at transcript level"/>
<organism evidence="2">
    <name type="scientific">Laodelphax striatellus</name>
    <name type="common">Small brown planthopper</name>
    <name type="synonym">Delphax striatella</name>
    <dbReference type="NCBI Taxonomy" id="195883"/>
    <lineage>
        <taxon>Eukaryota</taxon>
        <taxon>Metazoa</taxon>
        <taxon>Ecdysozoa</taxon>
        <taxon>Arthropoda</taxon>
        <taxon>Hexapoda</taxon>
        <taxon>Insecta</taxon>
        <taxon>Pterygota</taxon>
        <taxon>Neoptera</taxon>
        <taxon>Paraneoptera</taxon>
        <taxon>Hemiptera</taxon>
        <taxon>Auchenorrhyncha</taxon>
        <taxon>Fulgoroidea</taxon>
        <taxon>Delphacidae</taxon>
        <taxon>Criomorphinae</taxon>
        <taxon>Laodelphax</taxon>
    </lineage>
</organism>
<dbReference type="EMBL" id="KC516757">
    <property type="protein sequence ID" value="AGZ04932.1"/>
    <property type="molecule type" value="mRNA"/>
</dbReference>